<proteinExistence type="predicted"/>
<dbReference type="PANTHER" id="PTHR12126:SF11">
    <property type="entry name" value="NADH DEHYDROGENASE [UBIQUINONE] 1 ALPHA SUBCOMPLEX SUBUNIT 9, MITOCHONDRIAL"/>
    <property type="match status" value="1"/>
</dbReference>
<dbReference type="GO" id="GO:0044877">
    <property type="term" value="F:protein-containing complex binding"/>
    <property type="evidence" value="ECO:0007669"/>
    <property type="project" value="TreeGrafter"/>
</dbReference>
<dbReference type="SUPFAM" id="SSF51735">
    <property type="entry name" value="NAD(P)-binding Rossmann-fold domains"/>
    <property type="match status" value="1"/>
</dbReference>
<dbReference type="InterPro" id="IPR023393">
    <property type="entry name" value="START-like_dom_sf"/>
</dbReference>
<feature type="region of interest" description="Disordered" evidence="1">
    <location>
        <begin position="308"/>
        <end position="328"/>
    </location>
</feature>
<dbReference type="InterPro" id="IPR021295">
    <property type="entry name" value="DUF2867"/>
</dbReference>
<dbReference type="AlphaFoldDB" id="A0A7R7DX82"/>
<evidence type="ECO:0000313" key="4">
    <source>
        <dbReference type="Proteomes" id="UP000611640"/>
    </source>
</evidence>
<dbReference type="KEGG" id="atl:Athai_67630"/>
<feature type="domain" description="NAD(P)-binding" evidence="2">
    <location>
        <begin position="7"/>
        <end position="113"/>
    </location>
</feature>
<protein>
    <submittedName>
        <fullName evidence="3">NAD(P)-dependent oxidoreductase</fullName>
    </submittedName>
</protein>
<keyword evidence="4" id="KW-1185">Reference proteome</keyword>
<accession>A0A7R7DX82</accession>
<dbReference type="EMBL" id="AP023355">
    <property type="protein sequence ID" value="BCJ39260.1"/>
    <property type="molecule type" value="Genomic_DNA"/>
</dbReference>
<evidence type="ECO:0000259" key="2">
    <source>
        <dbReference type="Pfam" id="PF13460"/>
    </source>
</evidence>
<name>A0A7R7DX82_9ACTN</name>
<evidence type="ECO:0000313" key="3">
    <source>
        <dbReference type="EMBL" id="BCJ39260.1"/>
    </source>
</evidence>
<feature type="compositionally biased region" description="Low complexity" evidence="1">
    <location>
        <begin position="310"/>
        <end position="328"/>
    </location>
</feature>
<dbReference type="Gene3D" id="3.40.50.720">
    <property type="entry name" value="NAD(P)-binding Rossmann-like Domain"/>
    <property type="match status" value="1"/>
</dbReference>
<dbReference type="CDD" id="cd05245">
    <property type="entry name" value="SDR_a2"/>
    <property type="match status" value="1"/>
</dbReference>
<dbReference type="InterPro" id="IPR051207">
    <property type="entry name" value="ComplexI_NDUFA9_subunit"/>
</dbReference>
<dbReference type="InterPro" id="IPR036291">
    <property type="entry name" value="NAD(P)-bd_dom_sf"/>
</dbReference>
<dbReference type="InterPro" id="IPR016040">
    <property type="entry name" value="NAD(P)-bd_dom"/>
</dbReference>
<evidence type="ECO:0000256" key="1">
    <source>
        <dbReference type="SAM" id="MobiDB-lite"/>
    </source>
</evidence>
<gene>
    <name evidence="3" type="ORF">Athai_67630</name>
</gene>
<dbReference type="SUPFAM" id="SSF55961">
    <property type="entry name" value="Bet v1-like"/>
    <property type="match status" value="1"/>
</dbReference>
<dbReference type="PANTHER" id="PTHR12126">
    <property type="entry name" value="NADH-UBIQUINONE OXIDOREDUCTASE 39 KDA SUBUNIT-RELATED"/>
    <property type="match status" value="1"/>
</dbReference>
<dbReference type="CDD" id="cd07812">
    <property type="entry name" value="SRPBCC"/>
    <property type="match status" value="1"/>
</dbReference>
<dbReference type="Pfam" id="PF13460">
    <property type="entry name" value="NAD_binding_10"/>
    <property type="match status" value="1"/>
</dbReference>
<reference evidence="3 4" key="1">
    <citation type="submission" date="2020-08" db="EMBL/GenBank/DDBJ databases">
        <title>Whole genome shotgun sequence of Actinocatenispora thailandica NBRC 105041.</title>
        <authorList>
            <person name="Komaki H."/>
            <person name="Tamura T."/>
        </authorList>
    </citation>
    <scope>NUCLEOTIDE SEQUENCE [LARGE SCALE GENOMIC DNA]</scope>
    <source>
        <strain evidence="3 4">NBRC 105041</strain>
    </source>
</reference>
<sequence length="485" mass="53319">MRCVVFGASGYIGGRLVPDLLEAGHQVRVVARDPAKLRDRPWRDDVEVVRGDVLDAESTGRAVADQQVAYYLVHSLHSTDFADQDRRAATNLSAAAGHAGLARIVYLGGLHPDTGELSPHLASRKEVGDIFLAGPADAVVLQAAVILGSGSASFEMLRHLTERLPAMVTPHWVHNRIQPIAIRDVLRYLVGAATFPAGVNRTFDIGGPDVLTYLDMMRRYAVVAGLPRRFVVPVPVLTPWLSAQWVNLVTPVPRSIAVPLIASLIHEVVCQEDDILELVPDPPEGRLHFEQAVELALTRISQYQVSTRWSDAGSPPDPSEPSAADPAWAGGTVYEDRRERHTTAPPEQVWRVVEGIGGEHGWYSFPLAWAVRGWADRVSGGVGLGRGRRDPYRLHTGEALDWWRVEEIEPGHRLLLRAEMKLPGRAWLELSVSPDGDGGTRYRQRAVFHPHGFAGHAYWKLIAPFHDLVFGGMVANVTGAAERRN</sequence>
<dbReference type="Pfam" id="PF11066">
    <property type="entry name" value="DUF2867"/>
    <property type="match status" value="1"/>
</dbReference>
<dbReference type="Proteomes" id="UP000611640">
    <property type="component" value="Chromosome"/>
</dbReference>
<dbReference type="Gene3D" id="3.30.530.20">
    <property type="match status" value="1"/>
</dbReference>
<dbReference type="RefSeq" id="WP_203965162.1">
    <property type="nucleotide sequence ID" value="NZ_AP023355.1"/>
</dbReference>
<organism evidence="3 4">
    <name type="scientific">Actinocatenispora thailandica</name>
    <dbReference type="NCBI Taxonomy" id="227318"/>
    <lineage>
        <taxon>Bacteria</taxon>
        <taxon>Bacillati</taxon>
        <taxon>Actinomycetota</taxon>
        <taxon>Actinomycetes</taxon>
        <taxon>Micromonosporales</taxon>
        <taxon>Micromonosporaceae</taxon>
        <taxon>Actinocatenispora</taxon>
    </lineage>
</organism>